<dbReference type="CDD" id="cd00143">
    <property type="entry name" value="PP2Cc"/>
    <property type="match status" value="1"/>
</dbReference>
<dbReference type="Pfam" id="PF00481">
    <property type="entry name" value="PP2C"/>
    <property type="match status" value="1"/>
</dbReference>
<protein>
    <recommendedName>
        <fullName evidence="4">protein-serine/threonine phosphatase</fullName>
        <ecNumber evidence="4">3.1.3.16</ecNumber>
    </recommendedName>
</protein>
<feature type="compositionally biased region" description="Low complexity" evidence="13">
    <location>
        <begin position="14"/>
        <end position="27"/>
    </location>
</feature>
<keyword evidence="6 12" id="KW-0378">Hydrolase</keyword>
<reference evidence="15 16" key="1">
    <citation type="journal article" date="2019" name="Sci. Rep.">
        <title>A high-quality genome of Eragrostis curvula grass provides insights into Poaceae evolution and supports new strategies to enhance forage quality.</title>
        <authorList>
            <person name="Carballo J."/>
            <person name="Santos B.A.C.M."/>
            <person name="Zappacosta D."/>
            <person name="Garbus I."/>
            <person name="Selva J.P."/>
            <person name="Gallo C.A."/>
            <person name="Diaz A."/>
            <person name="Albertini E."/>
            <person name="Caccamo M."/>
            <person name="Echenique V."/>
        </authorList>
    </citation>
    <scope>NUCLEOTIDE SEQUENCE [LARGE SCALE GENOMIC DNA]</scope>
    <source>
        <strain evidence="16">cv. Victoria</strain>
        <tissue evidence="15">Leaf</tissue>
    </source>
</reference>
<accession>A0A5J9T707</accession>
<name>A0A5J9T707_9POAL</name>
<feature type="domain" description="PPM-type phosphatase" evidence="14">
    <location>
        <begin position="134"/>
        <end position="435"/>
    </location>
</feature>
<evidence type="ECO:0000313" key="15">
    <source>
        <dbReference type="EMBL" id="TVU07132.1"/>
    </source>
</evidence>
<evidence type="ECO:0000256" key="7">
    <source>
        <dbReference type="ARBA" id="ARBA00022842"/>
    </source>
</evidence>
<dbReference type="InterPro" id="IPR015655">
    <property type="entry name" value="PP2C"/>
</dbReference>
<dbReference type="FunFam" id="3.60.40.10:FF:000291">
    <property type="entry name" value="Protein phosphatase 2C 50"/>
    <property type="match status" value="1"/>
</dbReference>
<evidence type="ECO:0000256" key="9">
    <source>
        <dbReference type="ARBA" id="ARBA00023211"/>
    </source>
</evidence>
<comment type="caution">
    <text evidence="15">The sequence shown here is derived from an EMBL/GenBank/DDBJ whole genome shotgun (WGS) entry which is preliminary data.</text>
</comment>
<evidence type="ECO:0000256" key="3">
    <source>
        <dbReference type="ARBA" id="ARBA00006702"/>
    </source>
</evidence>
<keyword evidence="9" id="KW-0464">Manganese</keyword>
<evidence type="ECO:0000313" key="16">
    <source>
        <dbReference type="Proteomes" id="UP000324897"/>
    </source>
</evidence>
<dbReference type="GO" id="GO:0004722">
    <property type="term" value="F:protein serine/threonine phosphatase activity"/>
    <property type="evidence" value="ECO:0007669"/>
    <property type="project" value="UniProtKB-EC"/>
</dbReference>
<evidence type="ECO:0000256" key="5">
    <source>
        <dbReference type="ARBA" id="ARBA00022723"/>
    </source>
</evidence>
<feature type="compositionally biased region" description="Acidic residues" evidence="13">
    <location>
        <begin position="90"/>
        <end position="100"/>
    </location>
</feature>
<dbReference type="Gene3D" id="3.60.40.10">
    <property type="entry name" value="PPM-type phosphatase domain"/>
    <property type="match status" value="1"/>
</dbReference>
<evidence type="ECO:0000256" key="11">
    <source>
        <dbReference type="ARBA" id="ARBA00048336"/>
    </source>
</evidence>
<dbReference type="InterPro" id="IPR000222">
    <property type="entry name" value="PP2C_BS"/>
</dbReference>
<comment type="cofactor">
    <cofactor evidence="1">
        <name>Mn(2+)</name>
        <dbReference type="ChEBI" id="CHEBI:29035"/>
    </cofactor>
</comment>
<evidence type="ECO:0000256" key="10">
    <source>
        <dbReference type="ARBA" id="ARBA00047761"/>
    </source>
</evidence>
<dbReference type="PANTHER" id="PTHR47992">
    <property type="entry name" value="PROTEIN PHOSPHATASE"/>
    <property type="match status" value="1"/>
</dbReference>
<evidence type="ECO:0000256" key="12">
    <source>
        <dbReference type="RuleBase" id="RU003465"/>
    </source>
</evidence>
<dbReference type="Proteomes" id="UP000324897">
    <property type="component" value="Unassembled WGS sequence"/>
</dbReference>
<dbReference type="PROSITE" id="PS51746">
    <property type="entry name" value="PPM_2"/>
    <property type="match status" value="1"/>
</dbReference>
<feature type="compositionally biased region" description="Low complexity" evidence="13">
    <location>
        <begin position="101"/>
        <end position="124"/>
    </location>
</feature>
<feature type="non-terminal residue" evidence="15">
    <location>
        <position position="1"/>
    </location>
</feature>
<dbReference type="SUPFAM" id="SSF81606">
    <property type="entry name" value="PP2C-like"/>
    <property type="match status" value="1"/>
</dbReference>
<dbReference type="Gramene" id="TVU07132">
    <property type="protein sequence ID" value="TVU07132"/>
    <property type="gene ID" value="EJB05_47174"/>
</dbReference>
<comment type="catalytic activity">
    <reaction evidence="10">
        <text>O-phospho-L-seryl-[protein] + H2O = L-seryl-[protein] + phosphate</text>
        <dbReference type="Rhea" id="RHEA:20629"/>
        <dbReference type="Rhea" id="RHEA-COMP:9863"/>
        <dbReference type="Rhea" id="RHEA-COMP:11604"/>
        <dbReference type="ChEBI" id="CHEBI:15377"/>
        <dbReference type="ChEBI" id="CHEBI:29999"/>
        <dbReference type="ChEBI" id="CHEBI:43474"/>
        <dbReference type="ChEBI" id="CHEBI:83421"/>
        <dbReference type="EC" id="3.1.3.16"/>
    </reaction>
</comment>
<comment type="cofactor">
    <cofactor evidence="2">
        <name>Mg(2+)</name>
        <dbReference type="ChEBI" id="CHEBI:18420"/>
    </cofactor>
</comment>
<sequence length="440" mass="45677">MASAGVNMSGSDGNPAAAANSAAASPECRFRRRRRLSPPPAAAATAGSSSGGDPDAGAGPSRRDMARRPAVLPPSPPASSSEEGSMYSIYEEDTEEEEEGVLPPMGPVGLALPAGPAQPQAGEAPLPPPVSPVAFGSVALAGRMREMEDTISMHPGFYTWVDGTAMHFFAVFDGHGGTHVSALCRDQMHVILAEELAAEASTFLQRRRPQQRQEEEEEEASWRSALMRAFARVDSLAALACACGQATVPRCTCARSGITSAIVGSTAVVAVLVGARVVVANCGDSRAVLCRGPQGTPPVLLSHDHKPNRPDELARIESVGGQVINLNGPRVRGILAMSRALGDRFLRPEVISEPEITITQRTEADQCLILASDGMWDAISNETACAVARAAAATAAPGGDGQGPEDLCQAIASILARLALGRGSPDNVSVIVVDLQNRAG</sequence>
<feature type="compositionally biased region" description="Polar residues" evidence="13">
    <location>
        <begin position="1"/>
        <end position="12"/>
    </location>
</feature>
<dbReference type="InterPro" id="IPR001932">
    <property type="entry name" value="PPM-type_phosphatase-like_dom"/>
</dbReference>
<evidence type="ECO:0000256" key="13">
    <source>
        <dbReference type="SAM" id="MobiDB-lite"/>
    </source>
</evidence>
<dbReference type="OrthoDB" id="10264738at2759"/>
<gene>
    <name evidence="15" type="ORF">EJB05_47174</name>
</gene>
<dbReference type="EMBL" id="RWGY01000045">
    <property type="protein sequence ID" value="TVU07132.1"/>
    <property type="molecule type" value="Genomic_DNA"/>
</dbReference>
<feature type="region of interest" description="Disordered" evidence="13">
    <location>
        <begin position="1"/>
        <end position="129"/>
    </location>
</feature>
<comment type="catalytic activity">
    <reaction evidence="11">
        <text>O-phospho-L-threonyl-[protein] + H2O = L-threonyl-[protein] + phosphate</text>
        <dbReference type="Rhea" id="RHEA:47004"/>
        <dbReference type="Rhea" id="RHEA-COMP:11060"/>
        <dbReference type="Rhea" id="RHEA-COMP:11605"/>
        <dbReference type="ChEBI" id="CHEBI:15377"/>
        <dbReference type="ChEBI" id="CHEBI:30013"/>
        <dbReference type="ChEBI" id="CHEBI:43474"/>
        <dbReference type="ChEBI" id="CHEBI:61977"/>
        <dbReference type="EC" id="3.1.3.16"/>
    </reaction>
</comment>
<proteinExistence type="inferred from homology"/>
<keyword evidence="16" id="KW-1185">Reference proteome</keyword>
<evidence type="ECO:0000256" key="2">
    <source>
        <dbReference type="ARBA" id="ARBA00001946"/>
    </source>
</evidence>
<evidence type="ECO:0000259" key="14">
    <source>
        <dbReference type="PROSITE" id="PS51746"/>
    </source>
</evidence>
<keyword evidence="7" id="KW-0460">Magnesium</keyword>
<evidence type="ECO:0000256" key="8">
    <source>
        <dbReference type="ARBA" id="ARBA00022912"/>
    </source>
</evidence>
<keyword evidence="5" id="KW-0479">Metal-binding</keyword>
<dbReference type="GO" id="GO:0046872">
    <property type="term" value="F:metal ion binding"/>
    <property type="evidence" value="ECO:0007669"/>
    <property type="project" value="UniProtKB-KW"/>
</dbReference>
<dbReference type="AlphaFoldDB" id="A0A5J9T707"/>
<evidence type="ECO:0000256" key="1">
    <source>
        <dbReference type="ARBA" id="ARBA00001936"/>
    </source>
</evidence>
<dbReference type="EC" id="3.1.3.16" evidence="4"/>
<feature type="compositionally biased region" description="Low complexity" evidence="13">
    <location>
        <begin position="42"/>
        <end position="60"/>
    </location>
</feature>
<organism evidence="15 16">
    <name type="scientific">Eragrostis curvula</name>
    <name type="common">weeping love grass</name>
    <dbReference type="NCBI Taxonomy" id="38414"/>
    <lineage>
        <taxon>Eukaryota</taxon>
        <taxon>Viridiplantae</taxon>
        <taxon>Streptophyta</taxon>
        <taxon>Embryophyta</taxon>
        <taxon>Tracheophyta</taxon>
        <taxon>Spermatophyta</taxon>
        <taxon>Magnoliopsida</taxon>
        <taxon>Liliopsida</taxon>
        <taxon>Poales</taxon>
        <taxon>Poaceae</taxon>
        <taxon>PACMAD clade</taxon>
        <taxon>Chloridoideae</taxon>
        <taxon>Eragrostideae</taxon>
        <taxon>Eragrostidinae</taxon>
        <taxon>Eragrostis</taxon>
    </lineage>
</organism>
<comment type="similarity">
    <text evidence="3 12">Belongs to the PP2C family.</text>
</comment>
<keyword evidence="8 12" id="KW-0904">Protein phosphatase</keyword>
<evidence type="ECO:0000256" key="6">
    <source>
        <dbReference type="ARBA" id="ARBA00022801"/>
    </source>
</evidence>
<dbReference type="PROSITE" id="PS01032">
    <property type="entry name" value="PPM_1"/>
    <property type="match status" value="1"/>
</dbReference>
<dbReference type="InterPro" id="IPR036457">
    <property type="entry name" value="PPM-type-like_dom_sf"/>
</dbReference>
<evidence type="ECO:0000256" key="4">
    <source>
        <dbReference type="ARBA" id="ARBA00013081"/>
    </source>
</evidence>
<dbReference type="SMART" id="SM00332">
    <property type="entry name" value="PP2Cc"/>
    <property type="match status" value="1"/>
</dbReference>